<dbReference type="KEGG" id="meme:HYG87_08490"/>
<dbReference type="GO" id="GO:0016787">
    <property type="term" value="F:hydrolase activity"/>
    <property type="evidence" value="ECO:0007669"/>
    <property type="project" value="InterPro"/>
</dbReference>
<dbReference type="PANTHER" id="PTHR39323">
    <property type="entry name" value="BLR1149 PROTEIN"/>
    <property type="match status" value="1"/>
</dbReference>
<dbReference type="NCBIfam" id="TIGR00024">
    <property type="entry name" value="SbcD_rel_arch"/>
    <property type="match status" value="1"/>
</dbReference>
<dbReference type="InterPro" id="IPR004843">
    <property type="entry name" value="Calcineurin-like_PHP"/>
</dbReference>
<proteinExistence type="predicted"/>
<dbReference type="Gene3D" id="3.60.21.10">
    <property type="match status" value="1"/>
</dbReference>
<gene>
    <name evidence="2" type="ORF">HYG87_08490</name>
</gene>
<evidence type="ECO:0000313" key="2">
    <source>
        <dbReference type="EMBL" id="QUH23794.1"/>
    </source>
</evidence>
<dbReference type="PIRSF" id="PIRSF000887">
    <property type="entry name" value="Pesterase_MJ0037"/>
    <property type="match status" value="1"/>
</dbReference>
<evidence type="ECO:0000259" key="1">
    <source>
        <dbReference type="Pfam" id="PF00149"/>
    </source>
</evidence>
<dbReference type="CDD" id="cd07391">
    <property type="entry name" value="MPP_PF1019"/>
    <property type="match status" value="1"/>
</dbReference>
<dbReference type="SUPFAM" id="SSF56300">
    <property type="entry name" value="Metallo-dependent phosphatases"/>
    <property type="match status" value="1"/>
</dbReference>
<dbReference type="Pfam" id="PF00149">
    <property type="entry name" value="Metallophos"/>
    <property type="match status" value="1"/>
</dbReference>
<organism evidence="2 3">
    <name type="scientific">Methanobacterium alkalithermotolerans</name>
    <dbReference type="NCBI Taxonomy" id="2731220"/>
    <lineage>
        <taxon>Archaea</taxon>
        <taxon>Methanobacteriati</taxon>
        <taxon>Methanobacteriota</taxon>
        <taxon>Methanomada group</taxon>
        <taxon>Methanobacteria</taxon>
        <taxon>Methanobacteriales</taxon>
        <taxon>Methanobacteriaceae</taxon>
        <taxon>Methanobacterium</taxon>
    </lineage>
</organism>
<dbReference type="EMBL" id="CP058560">
    <property type="protein sequence ID" value="QUH23794.1"/>
    <property type="molecule type" value="Genomic_DNA"/>
</dbReference>
<dbReference type="InterPro" id="IPR024173">
    <property type="entry name" value="Pesterase_MJ0037-like"/>
</dbReference>
<dbReference type="Proteomes" id="UP000681041">
    <property type="component" value="Chromosome"/>
</dbReference>
<reference evidence="2" key="1">
    <citation type="submission" date="2020-07" db="EMBL/GenBank/DDBJ databases">
        <title>Methanobacterium. sp. MethCan genome.</title>
        <authorList>
            <person name="Postec A."/>
            <person name="Quemeneur M."/>
        </authorList>
    </citation>
    <scope>NUCLEOTIDE SEQUENCE</scope>
    <source>
        <strain evidence="2">MethCAN</strain>
    </source>
</reference>
<accession>A0A8T8K5I2</accession>
<name>A0A8T8K5I2_9EURY</name>
<sequence>MKIKGDYVDLNSFNAIPILENGEIIDLSLKIGDYLILSDLHLGYEQSLNKEGLMIPKFQFEKILERLEKIKECCTLDKIIINGDLKHEFGKISWQEQKEVKSFLEYLQDYFSEIVLIKGNHDNFTPYISKKMDIEMRDIISINNCLILHGHKIPDLHKYQEKTLVIGHEHPCIGLRNGERVEKIKCFLKGQFEDRELIVMPSFNFISEGSDILHEKLLSPFLNKGSLDNFEVYGVENFEVFPFGRVKNILKASARFV</sequence>
<dbReference type="AlphaFoldDB" id="A0A8T8K5I2"/>
<keyword evidence="3" id="KW-1185">Reference proteome</keyword>
<dbReference type="PANTHER" id="PTHR39323:SF1">
    <property type="entry name" value="BLR1149 PROTEIN"/>
    <property type="match status" value="1"/>
</dbReference>
<dbReference type="RefSeq" id="WP_211532751.1">
    <property type="nucleotide sequence ID" value="NZ_CP058560.1"/>
</dbReference>
<evidence type="ECO:0000313" key="3">
    <source>
        <dbReference type="Proteomes" id="UP000681041"/>
    </source>
</evidence>
<protein>
    <submittedName>
        <fullName evidence="2">Metallophosphoesterase</fullName>
    </submittedName>
</protein>
<dbReference type="OrthoDB" id="18264at2157"/>
<dbReference type="GeneID" id="64820797"/>
<dbReference type="InterPro" id="IPR029052">
    <property type="entry name" value="Metallo-depent_PP-like"/>
</dbReference>
<dbReference type="InterPro" id="IPR004376">
    <property type="entry name" value="Pesterase_MJ0037"/>
</dbReference>
<feature type="domain" description="Calcineurin-like phosphoesterase" evidence="1">
    <location>
        <begin position="35"/>
        <end position="153"/>
    </location>
</feature>